<organism evidence="4 5">
    <name type="scientific">Velocimicrobium porci</name>
    <dbReference type="NCBI Taxonomy" id="2606634"/>
    <lineage>
        <taxon>Bacteria</taxon>
        <taxon>Bacillati</taxon>
        <taxon>Bacillota</taxon>
        <taxon>Clostridia</taxon>
        <taxon>Lachnospirales</taxon>
        <taxon>Lachnospiraceae</taxon>
        <taxon>Velocimicrobium</taxon>
    </lineage>
</organism>
<keyword evidence="2" id="KW-1133">Transmembrane helix</keyword>
<dbReference type="CDD" id="cd00118">
    <property type="entry name" value="LysM"/>
    <property type="match status" value="1"/>
</dbReference>
<keyword evidence="2" id="KW-0472">Membrane</keyword>
<evidence type="ECO:0000259" key="3">
    <source>
        <dbReference type="PROSITE" id="PS51782"/>
    </source>
</evidence>
<feature type="transmembrane region" description="Helical" evidence="2">
    <location>
        <begin position="213"/>
        <end position="233"/>
    </location>
</feature>
<dbReference type="Proteomes" id="UP000482209">
    <property type="component" value="Unassembled WGS sequence"/>
</dbReference>
<feature type="domain" description="LysM" evidence="3">
    <location>
        <begin position="328"/>
        <end position="375"/>
    </location>
</feature>
<evidence type="ECO:0000313" key="4">
    <source>
        <dbReference type="EMBL" id="MSS64560.1"/>
    </source>
</evidence>
<evidence type="ECO:0000256" key="2">
    <source>
        <dbReference type="SAM" id="Phobius"/>
    </source>
</evidence>
<evidence type="ECO:0000313" key="5">
    <source>
        <dbReference type="Proteomes" id="UP000482209"/>
    </source>
</evidence>
<keyword evidence="5" id="KW-1185">Reference proteome</keyword>
<dbReference type="AlphaFoldDB" id="A0A6L5Y0A5"/>
<dbReference type="Gene3D" id="3.10.350.10">
    <property type="entry name" value="LysM domain"/>
    <property type="match status" value="1"/>
</dbReference>
<dbReference type="EMBL" id="VUMT01000021">
    <property type="protein sequence ID" value="MSS64560.1"/>
    <property type="molecule type" value="Genomic_DNA"/>
</dbReference>
<evidence type="ECO:0000256" key="1">
    <source>
        <dbReference type="SAM" id="MobiDB-lite"/>
    </source>
</evidence>
<feature type="compositionally biased region" description="Basic and acidic residues" evidence="1">
    <location>
        <begin position="274"/>
        <end position="308"/>
    </location>
</feature>
<protein>
    <submittedName>
        <fullName evidence="4">LysM peptidoglycan-binding domain-containing protein</fullName>
    </submittedName>
</protein>
<dbReference type="Pfam" id="PF01476">
    <property type="entry name" value="LysM"/>
    <property type="match status" value="1"/>
</dbReference>
<comment type="caution">
    <text evidence="4">The sequence shown here is derived from an EMBL/GenBank/DDBJ whole genome shotgun (WGS) entry which is preliminary data.</text>
</comment>
<dbReference type="RefSeq" id="WP_154519946.1">
    <property type="nucleotide sequence ID" value="NZ_VUMT01000021.1"/>
</dbReference>
<dbReference type="InterPro" id="IPR018392">
    <property type="entry name" value="LysM"/>
</dbReference>
<dbReference type="PROSITE" id="PS51782">
    <property type="entry name" value="LYSM"/>
    <property type="match status" value="1"/>
</dbReference>
<dbReference type="InterPro" id="IPR036779">
    <property type="entry name" value="LysM_dom_sf"/>
</dbReference>
<sequence length="376" mass="43503">MEQQNLPKNIRQIGQAGRNPKIYIEDYVITYARKLAKQTTNRYGLAVLLGKLPQEENQPIFVSGAVTIQNYQLEQGVIFSNEVWSGIYEQIRKYFMDLEVMGLVVTRNESEEGIPDRLKRIHLENFPGENRIFFLYDGEEKEENFYRTSKRQLVKQNGYYIYYEKNESMQNYMVDTLGTESEEKEYEDLAMEHVRNVIASKTEPVENKKMVHLMYAASTALAAVVLVIGTTMLNNYDKMNNMEQTLNHISDDVTELGKEDGNLLVETLNGNLEKASKKENFPEKEENEEDSKNDKKDFSNQKTDEKEHKKNKKIKTSEKKPASAKPVKYYTVKKGDTLVTISGKLYDSDEYVEAIQKMNGIEDKDVIYEGQKLLLP</sequence>
<dbReference type="SMART" id="SM00257">
    <property type="entry name" value="LysM"/>
    <property type="match status" value="1"/>
</dbReference>
<name>A0A6L5Y0A5_9FIRM</name>
<accession>A0A6L5Y0A5</accession>
<keyword evidence="2" id="KW-0812">Transmembrane</keyword>
<dbReference type="SUPFAM" id="SSF54106">
    <property type="entry name" value="LysM domain"/>
    <property type="match status" value="1"/>
</dbReference>
<reference evidence="4 5" key="1">
    <citation type="submission" date="2019-08" db="EMBL/GenBank/DDBJ databases">
        <title>In-depth cultivation of the pig gut microbiome towards novel bacterial diversity and tailored functional studies.</title>
        <authorList>
            <person name="Wylensek D."/>
            <person name="Hitch T.C.A."/>
            <person name="Clavel T."/>
        </authorList>
    </citation>
    <scope>NUCLEOTIDE SEQUENCE [LARGE SCALE GENOMIC DNA]</scope>
    <source>
        <strain evidence="4 5">WCA-693-APC-MOT-I</strain>
    </source>
</reference>
<gene>
    <name evidence="4" type="ORF">FYJ58_11840</name>
</gene>
<proteinExistence type="predicted"/>
<feature type="region of interest" description="Disordered" evidence="1">
    <location>
        <begin position="268"/>
        <end position="327"/>
    </location>
</feature>